<reference evidence="1" key="1">
    <citation type="journal article" date="2014" name="Int. J. Syst. Evol. Microbiol.">
        <title>Complete genome sequence of Corynebacterium casei LMG S-19264T (=DSM 44701T), isolated from a smear-ripened cheese.</title>
        <authorList>
            <consortium name="US DOE Joint Genome Institute (JGI-PGF)"/>
            <person name="Walter F."/>
            <person name="Albersmeier A."/>
            <person name="Kalinowski J."/>
            <person name="Ruckert C."/>
        </authorList>
    </citation>
    <scope>NUCLEOTIDE SEQUENCE</scope>
    <source>
        <strain evidence="1">KCTC 42731</strain>
    </source>
</reference>
<accession>A0A919BDE7</accession>
<protein>
    <submittedName>
        <fullName evidence="1">Uncharacterized protein</fullName>
    </submittedName>
</protein>
<gene>
    <name evidence="1" type="ORF">GCM10017161_09610</name>
</gene>
<keyword evidence="2" id="KW-1185">Reference proteome</keyword>
<sequence>MAIELLPQNENAIELEEFIEYAEEHVDMKDQDTLAAAAPMMKALSNNRTFLATKINSELEKIANFQEDNLYGAQVLMLGRRKRFFMRACFWPSESDKSYQQSGPEAFFYYLPHDHNFNFLSVGYFGPGYESEYYEYDHDKVIGLPGEKVDLKYIKTSRLHEGKVMLYRAKKDIHYQIPPKSFSISLNLMEDSVDLPRINQYRFDLQSSTVNRMINRNSGPVLASIAAEVGNENTIQLLTDVAERVTCPRTKTAAVKALSSRLPITQQATFLSSKLTGKSDFFNESLKQHIQRLEA</sequence>
<proteinExistence type="predicted"/>
<dbReference type="RefSeq" id="WP_189767819.1">
    <property type="nucleotide sequence ID" value="NZ_BNCK01000002.1"/>
</dbReference>
<dbReference type="AlphaFoldDB" id="A0A919BDE7"/>
<evidence type="ECO:0000313" key="2">
    <source>
        <dbReference type="Proteomes" id="UP000623842"/>
    </source>
</evidence>
<name>A0A919BDE7_9GAMM</name>
<comment type="caution">
    <text evidence="1">The sequence shown here is derived from an EMBL/GenBank/DDBJ whole genome shotgun (WGS) entry which is preliminary data.</text>
</comment>
<dbReference type="EMBL" id="BNCK01000002">
    <property type="protein sequence ID" value="GHF84293.1"/>
    <property type="molecule type" value="Genomic_DNA"/>
</dbReference>
<dbReference type="Proteomes" id="UP000623842">
    <property type="component" value="Unassembled WGS sequence"/>
</dbReference>
<evidence type="ECO:0000313" key="1">
    <source>
        <dbReference type="EMBL" id="GHF84293.1"/>
    </source>
</evidence>
<organism evidence="1 2">
    <name type="scientific">Thalassotalea marina</name>
    <dbReference type="NCBI Taxonomy" id="1673741"/>
    <lineage>
        <taxon>Bacteria</taxon>
        <taxon>Pseudomonadati</taxon>
        <taxon>Pseudomonadota</taxon>
        <taxon>Gammaproteobacteria</taxon>
        <taxon>Alteromonadales</taxon>
        <taxon>Colwelliaceae</taxon>
        <taxon>Thalassotalea</taxon>
    </lineage>
</organism>
<reference evidence="1" key="2">
    <citation type="submission" date="2020-09" db="EMBL/GenBank/DDBJ databases">
        <authorList>
            <person name="Sun Q."/>
            <person name="Kim S."/>
        </authorList>
    </citation>
    <scope>NUCLEOTIDE SEQUENCE</scope>
    <source>
        <strain evidence="1">KCTC 42731</strain>
    </source>
</reference>